<dbReference type="AlphaFoldDB" id="A0A3D9CG02"/>
<proteinExistence type="predicted"/>
<keyword evidence="1" id="KW-0472">Membrane</keyword>
<sequence>MSWWANTATSGASTANLPRTGFLKYNELWHQTKTRGVSFSWQNKWKNPGAKFWRGQQVKPFQGARSLGTKLTAAGGVLLAADIAMSGQIKPSHGINAFMLGISGTGVGSIVAGAWFITDMDIIILYSLQIQQAWKGSLFREVPAREARKQ</sequence>
<dbReference type="Proteomes" id="UP000256769">
    <property type="component" value="Unassembled WGS sequence"/>
</dbReference>
<reference evidence="2 3" key="1">
    <citation type="journal article" date="2007" name="Int. J. Syst. Evol. Microbiol.">
        <title>Chryseobacterium flavum sp. nov., isolated from polluted soil.</title>
        <authorList>
            <person name="Zhou Y."/>
            <person name="Dong J."/>
            <person name="Wang X."/>
            <person name="Huang X."/>
            <person name="Zhang K.Y."/>
            <person name="Zhang Y.Q."/>
            <person name="Guo Y.F."/>
            <person name="Lai R."/>
            <person name="Li W.J."/>
        </authorList>
    </citation>
    <scope>NUCLEOTIDE SEQUENCE [LARGE SCALE GENOMIC DNA]</scope>
    <source>
        <strain evidence="2 3">KCTC 12877</strain>
    </source>
</reference>
<protein>
    <submittedName>
        <fullName evidence="2">Uncharacterized protein</fullName>
    </submittedName>
</protein>
<organism evidence="2 3">
    <name type="scientific">Chryseobacterium flavum</name>
    <dbReference type="NCBI Taxonomy" id="415851"/>
    <lineage>
        <taxon>Bacteria</taxon>
        <taxon>Pseudomonadati</taxon>
        <taxon>Bacteroidota</taxon>
        <taxon>Flavobacteriia</taxon>
        <taxon>Flavobacteriales</taxon>
        <taxon>Weeksellaceae</taxon>
        <taxon>Chryseobacterium group</taxon>
        <taxon>Chryseobacterium</taxon>
    </lineage>
</organism>
<dbReference type="RefSeq" id="WP_115964273.1">
    <property type="nucleotide sequence ID" value="NZ_CBCRVL010000026.1"/>
</dbReference>
<dbReference type="EMBL" id="QNUE01000028">
    <property type="protein sequence ID" value="REC64611.1"/>
    <property type="molecule type" value="Genomic_DNA"/>
</dbReference>
<keyword evidence="3" id="KW-1185">Reference proteome</keyword>
<evidence type="ECO:0000313" key="3">
    <source>
        <dbReference type="Proteomes" id="UP000256769"/>
    </source>
</evidence>
<dbReference type="OrthoDB" id="1275222at2"/>
<keyword evidence="1" id="KW-1133">Transmembrane helix</keyword>
<keyword evidence="1" id="KW-0812">Transmembrane</keyword>
<evidence type="ECO:0000313" key="2">
    <source>
        <dbReference type="EMBL" id="REC64611.1"/>
    </source>
</evidence>
<accession>A0A3D9CG02</accession>
<evidence type="ECO:0000256" key="1">
    <source>
        <dbReference type="SAM" id="Phobius"/>
    </source>
</evidence>
<gene>
    <name evidence="2" type="ORF">DRF59_20000</name>
</gene>
<feature type="transmembrane region" description="Helical" evidence="1">
    <location>
        <begin position="95"/>
        <end position="117"/>
    </location>
</feature>
<name>A0A3D9CG02_9FLAO</name>
<comment type="caution">
    <text evidence="2">The sequence shown here is derived from an EMBL/GenBank/DDBJ whole genome shotgun (WGS) entry which is preliminary data.</text>
</comment>